<name>A0A1U7JCT8_9HYPH</name>
<keyword evidence="2" id="KW-0808">Transferase</keyword>
<protein>
    <submittedName>
        <fullName evidence="2">D-fructose-6-phosphate amidotransferase</fullName>
    </submittedName>
</protein>
<accession>A0A1U7JCT8</accession>
<evidence type="ECO:0000259" key="1">
    <source>
        <dbReference type="Pfam" id="PF07045"/>
    </source>
</evidence>
<dbReference type="PANTHER" id="PTHR41521:SF4">
    <property type="entry name" value="BLR0684 PROTEIN"/>
    <property type="match status" value="1"/>
</dbReference>
<dbReference type="InterPro" id="IPR010753">
    <property type="entry name" value="DUF1330"/>
</dbReference>
<reference evidence="2 3" key="1">
    <citation type="submission" date="2016-03" db="EMBL/GenBank/DDBJ databases">
        <title>Genome sequence of Nesiotobacter sp. nov., a moderately halophilic alphaproteobacterium isolated from the Yellow Sea, China.</title>
        <authorList>
            <person name="Zhang G."/>
            <person name="Zhang R."/>
        </authorList>
    </citation>
    <scope>NUCLEOTIDE SEQUENCE [LARGE SCALE GENOMIC DNA]</scope>
    <source>
        <strain evidence="2 3">WB1-6</strain>
    </source>
</reference>
<evidence type="ECO:0000313" key="2">
    <source>
        <dbReference type="EMBL" id="OKL42570.1"/>
    </source>
</evidence>
<dbReference type="AlphaFoldDB" id="A0A1U7JCT8"/>
<dbReference type="SUPFAM" id="SSF54909">
    <property type="entry name" value="Dimeric alpha+beta barrel"/>
    <property type="match status" value="1"/>
</dbReference>
<sequence length="98" mass="10849">MTAYVIADTRIKDPEAYEDYKAQAKRIAESYGGVYRARGGKMKAVETELWTPTRLVIIEFPSMEAAEAFVNSPEYAPVKALRHAHADSTLTIIEGISA</sequence>
<dbReference type="PANTHER" id="PTHR41521">
    <property type="match status" value="1"/>
</dbReference>
<evidence type="ECO:0000313" key="3">
    <source>
        <dbReference type="Proteomes" id="UP000185783"/>
    </source>
</evidence>
<dbReference type="RefSeq" id="WP_028482605.1">
    <property type="nucleotide sequence ID" value="NZ_LVVZ01000041.1"/>
</dbReference>
<dbReference type="Pfam" id="PF07045">
    <property type="entry name" value="DUF1330"/>
    <property type="match status" value="1"/>
</dbReference>
<comment type="caution">
    <text evidence="2">The sequence shown here is derived from an EMBL/GenBank/DDBJ whole genome shotgun (WGS) entry which is preliminary data.</text>
</comment>
<dbReference type="EMBL" id="LVVZ01000041">
    <property type="protein sequence ID" value="OKL42570.1"/>
    <property type="molecule type" value="Genomic_DNA"/>
</dbReference>
<dbReference type="InterPro" id="IPR011008">
    <property type="entry name" value="Dimeric_a/b-barrel"/>
</dbReference>
<keyword evidence="3" id="KW-1185">Reference proteome</keyword>
<dbReference type="OrthoDB" id="9806380at2"/>
<dbReference type="GO" id="GO:0016740">
    <property type="term" value="F:transferase activity"/>
    <property type="evidence" value="ECO:0007669"/>
    <property type="project" value="UniProtKB-KW"/>
</dbReference>
<proteinExistence type="predicted"/>
<dbReference type="Proteomes" id="UP000185783">
    <property type="component" value="Unassembled WGS sequence"/>
</dbReference>
<organism evidence="2 3">
    <name type="scientific">Pseudovibrio exalbescens</name>
    <dbReference type="NCBI Taxonomy" id="197461"/>
    <lineage>
        <taxon>Bacteria</taxon>
        <taxon>Pseudomonadati</taxon>
        <taxon>Pseudomonadota</taxon>
        <taxon>Alphaproteobacteria</taxon>
        <taxon>Hyphomicrobiales</taxon>
        <taxon>Stappiaceae</taxon>
        <taxon>Pseudovibrio</taxon>
    </lineage>
</organism>
<gene>
    <name evidence="2" type="ORF">A3843_18100</name>
</gene>
<feature type="domain" description="DUF1330" evidence="1">
    <location>
        <begin position="2"/>
        <end position="96"/>
    </location>
</feature>
<dbReference type="Gene3D" id="3.30.70.100">
    <property type="match status" value="1"/>
</dbReference>